<dbReference type="Proteomes" id="UP000253908">
    <property type="component" value="Chromosome"/>
</dbReference>
<dbReference type="SUPFAM" id="SSF82171">
    <property type="entry name" value="DPP6 N-terminal domain-like"/>
    <property type="match status" value="1"/>
</dbReference>
<dbReference type="AlphaFoldDB" id="A0A345PKN1"/>
<dbReference type="InterPro" id="IPR015943">
    <property type="entry name" value="WD40/YVTN_repeat-like_dom_sf"/>
</dbReference>
<organism evidence="2 3">
    <name type="scientific">Oceanobacillus zhaokaii</name>
    <dbReference type="NCBI Taxonomy" id="2052660"/>
    <lineage>
        <taxon>Bacteria</taxon>
        <taxon>Bacillati</taxon>
        <taxon>Bacillota</taxon>
        <taxon>Bacilli</taxon>
        <taxon>Bacillales</taxon>
        <taxon>Bacillaceae</taxon>
        <taxon>Oceanobacillus</taxon>
    </lineage>
</organism>
<name>A0A345PKN1_9BACI</name>
<keyword evidence="1" id="KW-0732">Signal</keyword>
<keyword evidence="3" id="KW-1185">Reference proteome</keyword>
<dbReference type="OrthoDB" id="843723at2"/>
<gene>
    <name evidence="2" type="ORF">CUC15_17180</name>
</gene>
<feature type="chain" id="PRO_5016897342" evidence="1">
    <location>
        <begin position="30"/>
        <end position="1082"/>
    </location>
</feature>
<proteinExistence type="predicted"/>
<dbReference type="Gene3D" id="2.60.40.10">
    <property type="entry name" value="Immunoglobulins"/>
    <property type="match status" value="1"/>
</dbReference>
<evidence type="ECO:0000313" key="3">
    <source>
        <dbReference type="Proteomes" id="UP000253908"/>
    </source>
</evidence>
<sequence>MKIGIYRTLITMMCLLFTIAGFGGTTVSAAESKLSQKNYGSPEELLYPNNYTVAVFNGTVGKEDGHNVLYATAKGKPGYLNVIDLDDYKLLRSIPIAPSESSWAHTIAPDGSLYLAADGSGAKLWNYSPVTKTPVLVAEFGGQSVPNSITTDEKGRVYVGTYPGGKVFQYDPVTKQTKDYGRMIGALDQEYVRSIAYQGGFIYAGTAHKQIVRVNLETGEKINIAGSLNVKEDTVYDLSTIDDRYLLARYTDGSGIPGEGFIYDTQTETWLDVVLENLVGLHATDSLDGKLYFLADKQVKTFDLTSHQVESTGMTYGSGFRGVDWVEFPNKPELPGKNLVTVRYDGGVTVMNIETKQVHSYPPIIPGLPGVVNQLSAVSETQLIATGSQARSSLVDLESNTTQPFNIGQADSVYTVGNKVYLGVYPEGALYEYDLSAEPSSTNPKNLAVLGNQQERLVNITGGNDKIYISTISGYGTLGGSLTVYDPSTGETDVHRNVVENQSVLSTTYHDGKLFGSTTIRGGLGSEPTEAEAKIFVWDTEKEEKITEFTLRIPGLDKPIFIGDLSLGPDGLIWGASHEFIFAIDPNTFQVVKSKKMYPKLNFSHWAHHPLRWSEDGLLYVLFNNKLTAIDPETLESRTLTDASRFDLGQDGHVYFTDAQTNTILYRMEVDGEIKEPFPNVSVPVSNAGFEEGGSTSAIPGWSPLFATGDGYTYELSSERSFTGNYSLKTTDTLRTASVAVISDKIPVIPGEEYEAGVNLYIESGQPGFMFRFYDKNNTEISTLETHLDESRLSQWQQVMLRGKAPANAAYAKLLAVTSRYNISEAYYDDFTVKVKDKVVPVSLASFDPAPNENGWNNSDTVVSIAADNAYSITYLAKGAQTVDQVTEKGNAVQVPITQEGKTTLTYYATNYSGVQEEPQTLEVSIDKTAPVVQFTALPEYSVSEAVKISCTASDPLSGLADDPCTGLLIERPAYELEPGSHDITVTAEDKAGNKAYKTFTFQVTVTYEGLAELARQFAGEDTGLANALSSKLENAQDAEERGNESAKAGMIQAFINQAEAQSGKKLTEEQAQILIELAGYL</sequence>
<reference evidence="3" key="1">
    <citation type="submission" date="2017-11" db="EMBL/GenBank/DDBJ databases">
        <authorList>
            <person name="Zhu W."/>
        </authorList>
    </citation>
    <scope>NUCLEOTIDE SEQUENCE [LARGE SCALE GENOMIC DNA]</scope>
    <source>
        <strain evidence="3">160</strain>
    </source>
</reference>
<feature type="signal peptide" evidence="1">
    <location>
        <begin position="1"/>
        <end position="29"/>
    </location>
</feature>
<evidence type="ECO:0000256" key="1">
    <source>
        <dbReference type="SAM" id="SignalP"/>
    </source>
</evidence>
<dbReference type="RefSeq" id="WP_114917846.1">
    <property type="nucleotide sequence ID" value="NZ_CP024848.1"/>
</dbReference>
<dbReference type="KEGG" id="ocn:CUC15_17180"/>
<accession>A0A345PKN1</accession>
<dbReference type="Gene3D" id="2.130.10.10">
    <property type="entry name" value="YVTN repeat-like/Quinoprotein amine dehydrogenase"/>
    <property type="match status" value="2"/>
</dbReference>
<evidence type="ECO:0000313" key="2">
    <source>
        <dbReference type="EMBL" id="AXI10561.1"/>
    </source>
</evidence>
<dbReference type="Gene3D" id="2.60.120.260">
    <property type="entry name" value="Galactose-binding domain-like"/>
    <property type="match status" value="1"/>
</dbReference>
<dbReference type="EMBL" id="CP024848">
    <property type="protein sequence ID" value="AXI10561.1"/>
    <property type="molecule type" value="Genomic_DNA"/>
</dbReference>
<dbReference type="SUPFAM" id="SSF101908">
    <property type="entry name" value="Putative isomerase YbhE"/>
    <property type="match status" value="1"/>
</dbReference>
<protein>
    <submittedName>
        <fullName evidence="2">Uncharacterized protein</fullName>
    </submittedName>
</protein>
<dbReference type="InterPro" id="IPR013783">
    <property type="entry name" value="Ig-like_fold"/>
</dbReference>